<gene>
    <name evidence="2" type="ORF">EYF80_029444</name>
</gene>
<proteinExistence type="predicted"/>
<keyword evidence="3" id="KW-1185">Reference proteome</keyword>
<protein>
    <submittedName>
        <fullName evidence="2">Uncharacterized protein</fullName>
    </submittedName>
</protein>
<feature type="compositionally biased region" description="Low complexity" evidence="1">
    <location>
        <begin position="73"/>
        <end position="87"/>
    </location>
</feature>
<comment type="caution">
    <text evidence="2">The sequence shown here is derived from an EMBL/GenBank/DDBJ whole genome shotgun (WGS) entry which is preliminary data.</text>
</comment>
<evidence type="ECO:0000313" key="2">
    <source>
        <dbReference type="EMBL" id="TNN60363.1"/>
    </source>
</evidence>
<feature type="region of interest" description="Disordered" evidence="1">
    <location>
        <begin position="271"/>
        <end position="303"/>
    </location>
</feature>
<sequence>MSESLKPKDSSPCEDFPGELAFGLVLEEMPESESGISAVGLGFPLSNASPDERLLSSTGVKGGLLEASDSALLSFPSRPRPSSTTALGSGRDKSSIQACSRSGDILCGGGGPGLREAGGRTGCSANVSARSCRHSSNEMASSLSSRCDGRLQRGAGRRAGDVLSRLLVQLQLCQQGLLLLPDLMLPLLFLQLPQPPQLVLFLTVVVVEHLAPGAQIDVLLPQYVNQVHVLERERRGIGIVSRERCFVAVAVDASCVGALLCSGAVAPATPPLSGQPPLTEDDETQQHMFHSSPLGPHQSTGTH</sequence>
<evidence type="ECO:0000313" key="3">
    <source>
        <dbReference type="Proteomes" id="UP000314294"/>
    </source>
</evidence>
<dbReference type="AlphaFoldDB" id="A0A4Z2H5Q0"/>
<accession>A0A4Z2H5Q0</accession>
<name>A0A4Z2H5Q0_9TELE</name>
<reference evidence="2 3" key="1">
    <citation type="submission" date="2019-03" db="EMBL/GenBank/DDBJ databases">
        <title>First draft genome of Liparis tanakae, snailfish: a comprehensive survey of snailfish specific genes.</title>
        <authorList>
            <person name="Kim W."/>
            <person name="Song I."/>
            <person name="Jeong J.-H."/>
            <person name="Kim D."/>
            <person name="Kim S."/>
            <person name="Ryu S."/>
            <person name="Song J.Y."/>
            <person name="Lee S.K."/>
        </authorList>
    </citation>
    <scope>NUCLEOTIDE SEQUENCE [LARGE SCALE GENOMIC DNA]</scope>
    <source>
        <tissue evidence="2">Muscle</tissue>
    </source>
</reference>
<organism evidence="2 3">
    <name type="scientific">Liparis tanakae</name>
    <name type="common">Tanaka's snailfish</name>
    <dbReference type="NCBI Taxonomy" id="230148"/>
    <lineage>
        <taxon>Eukaryota</taxon>
        <taxon>Metazoa</taxon>
        <taxon>Chordata</taxon>
        <taxon>Craniata</taxon>
        <taxon>Vertebrata</taxon>
        <taxon>Euteleostomi</taxon>
        <taxon>Actinopterygii</taxon>
        <taxon>Neopterygii</taxon>
        <taxon>Teleostei</taxon>
        <taxon>Neoteleostei</taxon>
        <taxon>Acanthomorphata</taxon>
        <taxon>Eupercaria</taxon>
        <taxon>Perciformes</taxon>
        <taxon>Cottioidei</taxon>
        <taxon>Cottales</taxon>
        <taxon>Liparidae</taxon>
        <taxon>Liparis</taxon>
    </lineage>
</organism>
<evidence type="ECO:0000256" key="1">
    <source>
        <dbReference type="SAM" id="MobiDB-lite"/>
    </source>
</evidence>
<dbReference type="EMBL" id="SRLO01000335">
    <property type="protein sequence ID" value="TNN60363.1"/>
    <property type="molecule type" value="Genomic_DNA"/>
</dbReference>
<feature type="region of interest" description="Disordered" evidence="1">
    <location>
        <begin position="73"/>
        <end position="95"/>
    </location>
</feature>
<dbReference type="Proteomes" id="UP000314294">
    <property type="component" value="Unassembled WGS sequence"/>
</dbReference>